<dbReference type="GO" id="GO:0043709">
    <property type="term" value="P:cell adhesion involved in single-species biofilm formation"/>
    <property type="evidence" value="ECO:0007669"/>
    <property type="project" value="TreeGrafter"/>
</dbReference>
<accession>A0A941BLA6</accession>
<dbReference type="CDD" id="cd01949">
    <property type="entry name" value="GGDEF"/>
    <property type="match status" value="1"/>
</dbReference>
<dbReference type="GO" id="GO:0052621">
    <property type="term" value="F:diguanylate cyclase activity"/>
    <property type="evidence" value="ECO:0007669"/>
    <property type="project" value="UniProtKB-EC"/>
</dbReference>
<dbReference type="SMART" id="SM00267">
    <property type="entry name" value="GGDEF"/>
    <property type="match status" value="1"/>
</dbReference>
<dbReference type="AlphaFoldDB" id="A0A941BLA6"/>
<dbReference type="InterPro" id="IPR000160">
    <property type="entry name" value="GGDEF_dom"/>
</dbReference>
<evidence type="ECO:0000256" key="1">
    <source>
        <dbReference type="ARBA" id="ARBA00012528"/>
    </source>
</evidence>
<dbReference type="PANTHER" id="PTHR45138">
    <property type="entry name" value="REGULATORY COMPONENTS OF SENSORY TRANSDUCTION SYSTEM"/>
    <property type="match status" value="1"/>
</dbReference>
<dbReference type="EC" id="2.7.7.65" evidence="1"/>
<organism evidence="5 6">
    <name type="scientific">Ideonella aquatica</name>
    <dbReference type="NCBI Taxonomy" id="2824119"/>
    <lineage>
        <taxon>Bacteria</taxon>
        <taxon>Pseudomonadati</taxon>
        <taxon>Pseudomonadota</taxon>
        <taxon>Betaproteobacteria</taxon>
        <taxon>Burkholderiales</taxon>
        <taxon>Sphaerotilaceae</taxon>
        <taxon>Ideonella</taxon>
    </lineage>
</organism>
<dbReference type="InterPro" id="IPR050469">
    <property type="entry name" value="Diguanylate_Cyclase"/>
</dbReference>
<evidence type="ECO:0000256" key="2">
    <source>
        <dbReference type="ARBA" id="ARBA00034247"/>
    </source>
</evidence>
<comment type="caution">
    <text evidence="5">The sequence shown here is derived from an EMBL/GenBank/DDBJ whole genome shotgun (WGS) entry which is preliminary data.</text>
</comment>
<feature type="region of interest" description="Disordered" evidence="3">
    <location>
        <begin position="188"/>
        <end position="209"/>
    </location>
</feature>
<dbReference type="SUPFAM" id="SSF55073">
    <property type="entry name" value="Nucleotide cyclase"/>
    <property type="match status" value="1"/>
</dbReference>
<evidence type="ECO:0000259" key="4">
    <source>
        <dbReference type="PROSITE" id="PS50887"/>
    </source>
</evidence>
<reference evidence="5" key="1">
    <citation type="submission" date="2021-04" db="EMBL/GenBank/DDBJ databases">
        <title>The genome sequence of Ideonella sp. 4Y11.</title>
        <authorList>
            <person name="Liu Y."/>
        </authorList>
    </citation>
    <scope>NUCLEOTIDE SEQUENCE</scope>
    <source>
        <strain evidence="5">4Y11</strain>
    </source>
</reference>
<feature type="compositionally biased region" description="Polar residues" evidence="3">
    <location>
        <begin position="200"/>
        <end position="209"/>
    </location>
</feature>
<feature type="domain" description="GGDEF" evidence="4">
    <location>
        <begin position="59"/>
        <end position="192"/>
    </location>
</feature>
<dbReference type="GO" id="GO:1902201">
    <property type="term" value="P:negative regulation of bacterial-type flagellum-dependent cell motility"/>
    <property type="evidence" value="ECO:0007669"/>
    <property type="project" value="TreeGrafter"/>
</dbReference>
<keyword evidence="6" id="KW-1185">Reference proteome</keyword>
<evidence type="ECO:0000313" key="5">
    <source>
        <dbReference type="EMBL" id="MBQ0960763.1"/>
    </source>
</evidence>
<dbReference type="Proteomes" id="UP000678374">
    <property type="component" value="Unassembled WGS sequence"/>
</dbReference>
<dbReference type="EMBL" id="JAGQDE010000017">
    <property type="protein sequence ID" value="MBQ0960763.1"/>
    <property type="molecule type" value="Genomic_DNA"/>
</dbReference>
<evidence type="ECO:0000256" key="3">
    <source>
        <dbReference type="SAM" id="MobiDB-lite"/>
    </source>
</evidence>
<dbReference type="PANTHER" id="PTHR45138:SF9">
    <property type="entry name" value="DIGUANYLATE CYCLASE DGCM-RELATED"/>
    <property type="match status" value="1"/>
</dbReference>
<comment type="catalytic activity">
    <reaction evidence="2">
        <text>2 GTP = 3',3'-c-di-GMP + 2 diphosphate</text>
        <dbReference type="Rhea" id="RHEA:24898"/>
        <dbReference type="ChEBI" id="CHEBI:33019"/>
        <dbReference type="ChEBI" id="CHEBI:37565"/>
        <dbReference type="ChEBI" id="CHEBI:58805"/>
        <dbReference type="EC" id="2.7.7.65"/>
    </reaction>
</comment>
<dbReference type="PROSITE" id="PS50887">
    <property type="entry name" value="GGDEF"/>
    <property type="match status" value="1"/>
</dbReference>
<protein>
    <recommendedName>
        <fullName evidence="1">diguanylate cyclase</fullName>
        <ecNumber evidence="1">2.7.7.65</ecNumber>
    </recommendedName>
</protein>
<dbReference type="FunFam" id="3.30.70.270:FF:000001">
    <property type="entry name" value="Diguanylate cyclase domain protein"/>
    <property type="match status" value="1"/>
</dbReference>
<proteinExistence type="predicted"/>
<sequence length="209" mass="22264">MAALVVLLLAAASWAWAGISRRRALSDLALRDDLTGQPNRRAVTRYAMAQFAQAQKQGTPLTLALIDIDHFKRVNDLRGHAGGDAVLRALAAASQAVLRTEDMLGRWGGEEWLLVLPRLQVDELPAVFARLRKQFALTPAEGIEGPHGVSFSMGGAEVGRDTPTLDALIAVCDARLYRAKTGGRDRLCHGDGAADDSAPTAGTATVVTD</sequence>
<name>A0A941BLA6_9BURK</name>
<dbReference type="Gene3D" id="3.30.70.270">
    <property type="match status" value="1"/>
</dbReference>
<dbReference type="NCBIfam" id="TIGR00254">
    <property type="entry name" value="GGDEF"/>
    <property type="match status" value="1"/>
</dbReference>
<dbReference type="InterPro" id="IPR029787">
    <property type="entry name" value="Nucleotide_cyclase"/>
</dbReference>
<dbReference type="Pfam" id="PF00990">
    <property type="entry name" value="GGDEF"/>
    <property type="match status" value="1"/>
</dbReference>
<dbReference type="InterPro" id="IPR043128">
    <property type="entry name" value="Rev_trsase/Diguanyl_cyclase"/>
</dbReference>
<gene>
    <name evidence="5" type="ORF">KAK06_17540</name>
</gene>
<evidence type="ECO:0000313" key="6">
    <source>
        <dbReference type="Proteomes" id="UP000678374"/>
    </source>
</evidence>
<dbReference type="GO" id="GO:0005886">
    <property type="term" value="C:plasma membrane"/>
    <property type="evidence" value="ECO:0007669"/>
    <property type="project" value="TreeGrafter"/>
</dbReference>